<proteinExistence type="predicted"/>
<accession>X5MPD0</accession>
<gene>
    <name evidence="3" type="ORF">BN1012_Phect3109</name>
</gene>
<organism evidence="3 4">
    <name type="scientific">Candidatus Phaeomarinibacter ectocarpi</name>
    <dbReference type="NCBI Taxonomy" id="1458461"/>
    <lineage>
        <taxon>Bacteria</taxon>
        <taxon>Pseudomonadati</taxon>
        <taxon>Pseudomonadota</taxon>
        <taxon>Alphaproteobacteria</taxon>
        <taxon>Hyphomicrobiales</taxon>
        <taxon>Parvibaculaceae</taxon>
        <taxon>Candidatus Phaeomarinibacter</taxon>
    </lineage>
</organism>
<dbReference type="Proteomes" id="UP000032160">
    <property type="component" value="Chromosome I"/>
</dbReference>
<dbReference type="HOGENOM" id="CLU_1583515_0_0_5"/>
<evidence type="ECO:0000256" key="1">
    <source>
        <dbReference type="SAM" id="SignalP"/>
    </source>
</evidence>
<dbReference type="OrthoDB" id="5874543at2"/>
<feature type="signal peptide" evidence="1">
    <location>
        <begin position="1"/>
        <end position="26"/>
    </location>
</feature>
<dbReference type="AlphaFoldDB" id="X5MPD0"/>
<dbReference type="EMBL" id="HG966617">
    <property type="protein sequence ID" value="CDO61321.1"/>
    <property type="molecule type" value="Genomic_DNA"/>
</dbReference>
<reference evidence="3 4" key="1">
    <citation type="journal article" date="2014" name="Front. Genet.">
        <title>Genome and metabolic network of "Candidatus Phaeomarinobacter ectocarpi" Ec32, a new candidate genus of Alphaproteobacteria frequently associated with brown algae.</title>
        <authorList>
            <person name="Dittami S.M."/>
            <person name="Barbeyron T."/>
            <person name="Boyen C."/>
            <person name="Cambefort J."/>
            <person name="Collet G."/>
            <person name="Delage L."/>
            <person name="Gobet A."/>
            <person name="Groisillier A."/>
            <person name="Leblanc C."/>
            <person name="Michel G."/>
            <person name="Scornet D."/>
            <person name="Siegel A."/>
            <person name="Tapia J.E."/>
            <person name="Tonon T."/>
        </authorList>
    </citation>
    <scope>NUCLEOTIDE SEQUENCE [LARGE SCALE GENOMIC DNA]</scope>
    <source>
        <strain evidence="3 4">Ec32</strain>
    </source>
</reference>
<dbReference type="RefSeq" id="WP_043949146.1">
    <property type="nucleotide sequence ID" value="NZ_HG966617.1"/>
</dbReference>
<evidence type="ECO:0000313" key="4">
    <source>
        <dbReference type="Proteomes" id="UP000032160"/>
    </source>
</evidence>
<keyword evidence="1" id="KW-0732">Signal</keyword>
<dbReference type="Pfam" id="PF23951">
    <property type="entry name" value="DUF7282"/>
    <property type="match status" value="1"/>
</dbReference>
<dbReference type="InterPro" id="IPR055706">
    <property type="entry name" value="Slg1/2_DUF7282"/>
</dbReference>
<evidence type="ECO:0000259" key="2">
    <source>
        <dbReference type="Pfam" id="PF23951"/>
    </source>
</evidence>
<keyword evidence="4" id="KW-1185">Reference proteome</keyword>
<sequence length="168" mass="17926">MSANMSAIRSGLIAAAFAFAAGPVIAEDYAAPAADASASAAEEAPQMTTGNGEENWIITEGATRNGATFTFPEVHIAENGWLVMHPFEDGKPNGDIYVGHTYVGKGTNADVEITVDDEPAVGEMFIVMLHSDVNEDKVFDFVFVNEREVADKAVFEGMKMIAHPYPAP</sequence>
<name>X5MPD0_9HYPH</name>
<feature type="domain" description="DUF7282" evidence="2">
    <location>
        <begin position="61"/>
        <end position="146"/>
    </location>
</feature>
<protein>
    <recommendedName>
        <fullName evidence="2">DUF7282 domain-containing protein</fullName>
    </recommendedName>
</protein>
<evidence type="ECO:0000313" key="3">
    <source>
        <dbReference type="EMBL" id="CDO61321.1"/>
    </source>
</evidence>
<feature type="chain" id="PRO_5004959653" description="DUF7282 domain-containing protein" evidence="1">
    <location>
        <begin position="27"/>
        <end position="168"/>
    </location>
</feature>
<dbReference type="KEGG" id="pect:BN1012_Phect3109"/>